<dbReference type="STRING" id="215637.A0A4V1J4S3"/>
<keyword evidence="5" id="KW-0143">Chaperone</keyword>
<comment type="similarity">
    <text evidence="2">Belongs to the ATP12 family.</text>
</comment>
<dbReference type="InterPro" id="IPR023335">
    <property type="entry name" value="ATP12_ortho_dom_sf"/>
</dbReference>
<proteinExistence type="inferred from homology"/>
<evidence type="ECO:0000256" key="4">
    <source>
        <dbReference type="ARBA" id="ARBA00023128"/>
    </source>
</evidence>
<protein>
    <submittedName>
        <fullName evidence="6">ATP12-domain-containing protein</fullName>
    </submittedName>
</protein>
<dbReference type="Pfam" id="PF07542">
    <property type="entry name" value="ATP12"/>
    <property type="match status" value="1"/>
</dbReference>
<reference evidence="7" key="1">
    <citation type="journal article" date="2018" name="Nat. Microbiol.">
        <title>Leveraging single-cell genomics to expand the fungal tree of life.</title>
        <authorList>
            <person name="Ahrendt S.R."/>
            <person name="Quandt C.A."/>
            <person name="Ciobanu D."/>
            <person name="Clum A."/>
            <person name="Salamov A."/>
            <person name="Andreopoulos B."/>
            <person name="Cheng J.F."/>
            <person name="Woyke T."/>
            <person name="Pelin A."/>
            <person name="Henrissat B."/>
            <person name="Reynolds N.K."/>
            <person name="Benny G.L."/>
            <person name="Smith M.E."/>
            <person name="James T.Y."/>
            <person name="Grigoriev I.V."/>
        </authorList>
    </citation>
    <scope>NUCLEOTIDE SEQUENCE [LARGE SCALE GENOMIC DNA]</scope>
    <source>
        <strain evidence="7">RSA 468</strain>
    </source>
</reference>
<accession>A0A4V1J4S3</accession>
<dbReference type="InterPro" id="IPR042272">
    <property type="entry name" value="ATP12_ATP_synth-F1-assembly_N"/>
</dbReference>
<dbReference type="EMBL" id="ML002632">
    <property type="protein sequence ID" value="RKP36559.1"/>
    <property type="molecule type" value="Genomic_DNA"/>
</dbReference>
<dbReference type="Gene3D" id="1.10.3580.10">
    <property type="entry name" value="ATP12 ATPase"/>
    <property type="match status" value="1"/>
</dbReference>
<keyword evidence="7" id="KW-1185">Reference proteome</keyword>
<dbReference type="PANTHER" id="PTHR21013">
    <property type="entry name" value="ATP SYNTHASE MITOCHONDRIAL F1 COMPLEX ASSEMBLY FACTOR 2/ATP12 PROTEIN, MITOCHONDRIAL PRECURSOR"/>
    <property type="match status" value="1"/>
</dbReference>
<dbReference type="AlphaFoldDB" id="A0A4V1J4S3"/>
<dbReference type="PANTHER" id="PTHR21013:SF10">
    <property type="entry name" value="ATP SYNTHASE MITOCHONDRIAL F1 COMPLEX ASSEMBLY FACTOR 2"/>
    <property type="match status" value="1"/>
</dbReference>
<evidence type="ECO:0000256" key="1">
    <source>
        <dbReference type="ARBA" id="ARBA00004173"/>
    </source>
</evidence>
<dbReference type="InterPro" id="IPR011419">
    <property type="entry name" value="ATP12_ATP_synth-F1-assembly"/>
</dbReference>
<evidence type="ECO:0000256" key="5">
    <source>
        <dbReference type="ARBA" id="ARBA00023186"/>
    </source>
</evidence>
<gene>
    <name evidence="6" type="ORF">BJ085DRAFT_32141</name>
</gene>
<dbReference type="GO" id="GO:0033615">
    <property type="term" value="P:mitochondrial proton-transporting ATP synthase complex assembly"/>
    <property type="evidence" value="ECO:0007669"/>
    <property type="project" value="TreeGrafter"/>
</dbReference>
<dbReference type="Proteomes" id="UP000268162">
    <property type="component" value="Unassembled WGS sequence"/>
</dbReference>
<dbReference type="SUPFAM" id="SSF160909">
    <property type="entry name" value="ATP12-like"/>
    <property type="match status" value="1"/>
</dbReference>
<dbReference type="GO" id="GO:0005739">
    <property type="term" value="C:mitochondrion"/>
    <property type="evidence" value="ECO:0007669"/>
    <property type="project" value="UniProtKB-SubCell"/>
</dbReference>
<evidence type="ECO:0000313" key="7">
    <source>
        <dbReference type="Proteomes" id="UP000268162"/>
    </source>
</evidence>
<name>A0A4V1J4S3_9FUNG</name>
<organism evidence="6 7">
    <name type="scientific">Dimargaris cristalligena</name>
    <dbReference type="NCBI Taxonomy" id="215637"/>
    <lineage>
        <taxon>Eukaryota</taxon>
        <taxon>Fungi</taxon>
        <taxon>Fungi incertae sedis</taxon>
        <taxon>Zoopagomycota</taxon>
        <taxon>Kickxellomycotina</taxon>
        <taxon>Dimargaritomycetes</taxon>
        <taxon>Dimargaritales</taxon>
        <taxon>Dimargaritaceae</taxon>
        <taxon>Dimargaris</taxon>
    </lineage>
</organism>
<sequence>MDGAAGLSTDESAAAPKTKPALSRFWKQVTLESTDGKAKRNGKFQVKLDKRPIKTPDGQKIEIAADRKILGLLLVAEWDSQTKVIKPHSLPLTSLVARSMDGLSSNQQRQDVIKHLSRYLHTDAICFQQTYPQPLVDLQDKAWSPIIEWIQTEYKVKINVTDELFGMSQTPETEAQLLAVVSEFHPLKLAAFERAVMHSKSFLLGLALVNRLVSVEQAVEASQVELLAQIKQWGLVEDNN</sequence>
<keyword evidence="4" id="KW-0496">Mitochondrion</keyword>
<keyword evidence="3" id="KW-0809">Transit peptide</keyword>
<evidence type="ECO:0000313" key="6">
    <source>
        <dbReference type="EMBL" id="RKP36559.1"/>
    </source>
</evidence>
<dbReference type="Gene3D" id="3.30.2180.10">
    <property type="entry name" value="ATP12-like"/>
    <property type="match status" value="1"/>
</dbReference>
<evidence type="ECO:0000256" key="2">
    <source>
        <dbReference type="ARBA" id="ARBA00008231"/>
    </source>
</evidence>
<comment type="subcellular location">
    <subcellularLocation>
        <location evidence="1">Mitochondrion</location>
    </subcellularLocation>
</comment>
<evidence type="ECO:0000256" key="3">
    <source>
        <dbReference type="ARBA" id="ARBA00022946"/>
    </source>
</evidence>